<dbReference type="InterPro" id="IPR018517">
    <property type="entry name" value="tRNA_hU_synthase_CS"/>
</dbReference>
<comment type="cofactor">
    <cofactor evidence="1 12 14">
        <name>FMN</name>
        <dbReference type="ChEBI" id="CHEBI:58210"/>
    </cofactor>
</comment>
<evidence type="ECO:0000256" key="3">
    <source>
        <dbReference type="ARBA" id="ARBA00022555"/>
    </source>
</evidence>
<evidence type="ECO:0000313" key="16">
    <source>
        <dbReference type="EMBL" id="MPR27886.1"/>
    </source>
</evidence>
<evidence type="ECO:0000256" key="1">
    <source>
        <dbReference type="ARBA" id="ARBA00001917"/>
    </source>
</evidence>
<evidence type="ECO:0000256" key="8">
    <source>
        <dbReference type="ARBA" id="ARBA00022884"/>
    </source>
</evidence>
<dbReference type="Gene3D" id="3.20.20.70">
    <property type="entry name" value="Aldolase class I"/>
    <property type="match status" value="1"/>
</dbReference>
<dbReference type="Gene3D" id="1.10.1200.80">
    <property type="entry name" value="Putative flavin oxidoreducatase, domain 2"/>
    <property type="match status" value="1"/>
</dbReference>
<evidence type="ECO:0000256" key="9">
    <source>
        <dbReference type="ARBA" id="ARBA00023002"/>
    </source>
</evidence>
<feature type="binding site" evidence="14">
    <location>
        <begin position="234"/>
        <end position="235"/>
    </location>
    <ligand>
        <name>FMN</name>
        <dbReference type="ChEBI" id="CHEBI:58210"/>
    </ligand>
</feature>
<sequence length="339" mass="35684">MSFDQKLGAGSFSIGPVRVEAASILAPLSGVTDVAFRRIAKRLGAGLVVSEMVASDELVQGSEEAQLRSEGAGIEPHVVQLAGCEPYWMSEAARVAEGAGAGIIDINMGCPAKRVIGGYAGSALMRDLDHAARLIEATVQAASIPVTVKMRLGWDHDTINAPELARRAESLGVQAVTVHGRTRQQFYQGQADWKAIAAVVRNVSIPVIANGDIGSLEDAKRCLSASGAAAVMVGRSAVGRPWLVGQIGAALQGVTLPDPSPEAMTEIAVEHYQGLLSLYGEKVGIRHARKHLAAYADVAVASGFHIAPSIRTALVTSEEPHMVIALLRSLYSRQDREAA</sequence>
<dbReference type="InterPro" id="IPR035587">
    <property type="entry name" value="DUS-like_FMN-bd"/>
</dbReference>
<evidence type="ECO:0000256" key="10">
    <source>
        <dbReference type="ARBA" id="ARBA00048205"/>
    </source>
</evidence>
<dbReference type="PANTHER" id="PTHR45846">
    <property type="entry name" value="TRNA-DIHYDROURIDINE(47) SYNTHASE [NAD(P)(+)]-LIKE"/>
    <property type="match status" value="1"/>
</dbReference>
<comment type="caution">
    <text evidence="16">The sequence shown here is derived from an EMBL/GenBank/DDBJ whole genome shotgun (WGS) entry which is preliminary data.</text>
</comment>
<evidence type="ECO:0000256" key="5">
    <source>
        <dbReference type="ARBA" id="ARBA00022643"/>
    </source>
</evidence>
<feature type="binding site" evidence="14">
    <location>
        <position position="149"/>
    </location>
    <ligand>
        <name>FMN</name>
        <dbReference type="ChEBI" id="CHEBI:58210"/>
    </ligand>
</feature>
<feature type="domain" description="DUS-like FMN-binding" evidence="15">
    <location>
        <begin position="24"/>
        <end position="298"/>
    </location>
</feature>
<comment type="function">
    <text evidence="2 12">Catalyzes the synthesis of 5,6-dihydrouridine (D), a modified base found in the D-loop of most tRNAs, via the reduction of the C5-C6 double bond in target uridines.</text>
</comment>
<evidence type="ECO:0000256" key="7">
    <source>
        <dbReference type="ARBA" id="ARBA00022857"/>
    </source>
</evidence>
<evidence type="ECO:0000256" key="11">
    <source>
        <dbReference type="ARBA" id="ARBA00048802"/>
    </source>
</evidence>
<gene>
    <name evidence="16" type="primary">dusB</name>
    <name evidence="16" type="ORF">FS320_22640</name>
</gene>
<dbReference type="GO" id="GO:0017150">
    <property type="term" value="F:tRNA dihydrouridine synthase activity"/>
    <property type="evidence" value="ECO:0007669"/>
    <property type="project" value="InterPro"/>
</dbReference>
<feature type="active site" description="Proton donor" evidence="13">
    <location>
        <position position="110"/>
    </location>
</feature>
<reference evidence="16 17" key="1">
    <citation type="journal article" date="2019" name="Syst. Appl. Microbiol.">
        <title>Microvirga tunisiensis sp. nov., a root nodule symbiotic bacterium isolated from Lupinus micranthus and L. luteus grown in Northern Tunisia.</title>
        <authorList>
            <person name="Msaddak A."/>
            <person name="Rejili M."/>
            <person name="Duran D."/>
            <person name="Mars M."/>
            <person name="Palacios J.M."/>
            <person name="Ruiz-Argueso T."/>
            <person name="Rey L."/>
            <person name="Imperial J."/>
        </authorList>
    </citation>
    <scope>NUCLEOTIDE SEQUENCE [LARGE SCALE GENOMIC DNA]</scope>
    <source>
        <strain evidence="16 17">Lmie10</strain>
    </source>
</reference>
<comment type="similarity">
    <text evidence="12">Belongs to the dus family.</text>
</comment>
<keyword evidence="3" id="KW-0820">tRNA-binding</keyword>
<dbReference type="OrthoDB" id="9764501at2"/>
<keyword evidence="5 12" id="KW-0288">FMN</keyword>
<dbReference type="InterPro" id="IPR024036">
    <property type="entry name" value="tRNA-dHydroUridine_Synthase_C"/>
</dbReference>
<dbReference type="Proteomes" id="UP000403266">
    <property type="component" value="Unassembled WGS sequence"/>
</dbReference>
<dbReference type="GO" id="GO:0050660">
    <property type="term" value="F:flavin adenine dinucleotide binding"/>
    <property type="evidence" value="ECO:0007669"/>
    <property type="project" value="InterPro"/>
</dbReference>
<keyword evidence="8" id="KW-0694">RNA-binding</keyword>
<comment type="catalytic activity">
    <reaction evidence="11">
        <text>a 5,6-dihydrouridine in tRNA + NAD(+) = a uridine in tRNA + NADH + H(+)</text>
        <dbReference type="Rhea" id="RHEA:54452"/>
        <dbReference type="Rhea" id="RHEA-COMP:13339"/>
        <dbReference type="Rhea" id="RHEA-COMP:13887"/>
        <dbReference type="ChEBI" id="CHEBI:15378"/>
        <dbReference type="ChEBI" id="CHEBI:57540"/>
        <dbReference type="ChEBI" id="CHEBI:57945"/>
        <dbReference type="ChEBI" id="CHEBI:65315"/>
        <dbReference type="ChEBI" id="CHEBI:74443"/>
    </reaction>
</comment>
<feature type="binding site" evidence="14">
    <location>
        <position position="179"/>
    </location>
    <ligand>
        <name>FMN</name>
        <dbReference type="ChEBI" id="CHEBI:58210"/>
    </ligand>
</feature>
<keyword evidence="9 12" id="KW-0560">Oxidoreductase</keyword>
<evidence type="ECO:0000259" key="15">
    <source>
        <dbReference type="Pfam" id="PF01207"/>
    </source>
</evidence>
<protein>
    <recommendedName>
        <fullName evidence="12">tRNA-dihydrouridine synthase</fullName>
        <ecNumber evidence="12">1.3.1.-</ecNumber>
    </recommendedName>
</protein>
<dbReference type="NCBIfam" id="TIGR00737">
    <property type="entry name" value="nifR3_yhdG"/>
    <property type="match status" value="1"/>
</dbReference>
<evidence type="ECO:0000256" key="13">
    <source>
        <dbReference type="PIRSR" id="PIRSR006621-1"/>
    </source>
</evidence>
<dbReference type="InterPro" id="IPR001269">
    <property type="entry name" value="DUS_fam"/>
</dbReference>
<keyword evidence="17" id="KW-1185">Reference proteome</keyword>
<keyword evidence="4 12" id="KW-0285">Flavoprotein</keyword>
<dbReference type="PANTHER" id="PTHR45846:SF1">
    <property type="entry name" value="TRNA-DIHYDROURIDINE(47) SYNTHASE [NAD(P)(+)]-LIKE"/>
    <property type="match status" value="1"/>
</dbReference>
<dbReference type="EMBL" id="VOSK01000112">
    <property type="protein sequence ID" value="MPR27886.1"/>
    <property type="molecule type" value="Genomic_DNA"/>
</dbReference>
<dbReference type="RefSeq" id="WP_152714195.1">
    <property type="nucleotide sequence ID" value="NZ_VOSJ01000114.1"/>
</dbReference>
<evidence type="ECO:0000256" key="6">
    <source>
        <dbReference type="ARBA" id="ARBA00022694"/>
    </source>
</evidence>
<dbReference type="GO" id="GO:0000049">
    <property type="term" value="F:tRNA binding"/>
    <property type="evidence" value="ECO:0007669"/>
    <property type="project" value="UniProtKB-KW"/>
</dbReference>
<evidence type="ECO:0000256" key="2">
    <source>
        <dbReference type="ARBA" id="ARBA00002790"/>
    </source>
</evidence>
<dbReference type="EC" id="1.3.1.-" evidence="12"/>
<proteinExistence type="inferred from homology"/>
<keyword evidence="14" id="KW-0547">Nucleotide-binding</keyword>
<comment type="catalytic activity">
    <reaction evidence="10">
        <text>a 5,6-dihydrouridine in tRNA + NADP(+) = a uridine in tRNA + NADPH + H(+)</text>
        <dbReference type="Rhea" id="RHEA:23624"/>
        <dbReference type="Rhea" id="RHEA-COMP:13339"/>
        <dbReference type="Rhea" id="RHEA-COMP:13887"/>
        <dbReference type="ChEBI" id="CHEBI:15378"/>
        <dbReference type="ChEBI" id="CHEBI:57783"/>
        <dbReference type="ChEBI" id="CHEBI:58349"/>
        <dbReference type="ChEBI" id="CHEBI:65315"/>
        <dbReference type="ChEBI" id="CHEBI:74443"/>
    </reaction>
</comment>
<dbReference type="PROSITE" id="PS01136">
    <property type="entry name" value="UPF0034"/>
    <property type="match status" value="1"/>
</dbReference>
<dbReference type="CDD" id="cd02801">
    <property type="entry name" value="DUS_like_FMN"/>
    <property type="match status" value="1"/>
</dbReference>
<feature type="binding site" evidence="14">
    <location>
        <position position="80"/>
    </location>
    <ligand>
        <name>FMN</name>
        <dbReference type="ChEBI" id="CHEBI:58210"/>
    </ligand>
</feature>
<dbReference type="AlphaFoldDB" id="A0A5N7MUZ9"/>
<dbReference type="Pfam" id="PF01207">
    <property type="entry name" value="Dus"/>
    <property type="match status" value="1"/>
</dbReference>
<evidence type="ECO:0000313" key="17">
    <source>
        <dbReference type="Proteomes" id="UP000403266"/>
    </source>
</evidence>
<keyword evidence="6 12" id="KW-0819">tRNA processing</keyword>
<dbReference type="PIRSF" id="PIRSF006621">
    <property type="entry name" value="Dus"/>
    <property type="match status" value="1"/>
</dbReference>
<dbReference type="InterPro" id="IPR013785">
    <property type="entry name" value="Aldolase_TIM"/>
</dbReference>
<evidence type="ECO:0000256" key="14">
    <source>
        <dbReference type="PIRSR" id="PIRSR006621-2"/>
    </source>
</evidence>
<accession>A0A5N7MUZ9</accession>
<name>A0A5N7MUZ9_9HYPH</name>
<organism evidence="16 17">
    <name type="scientific">Microvirga tunisiensis</name>
    <dbReference type="NCBI Taxonomy" id="2108360"/>
    <lineage>
        <taxon>Bacteria</taxon>
        <taxon>Pseudomonadati</taxon>
        <taxon>Pseudomonadota</taxon>
        <taxon>Alphaproteobacteria</taxon>
        <taxon>Hyphomicrobiales</taxon>
        <taxon>Methylobacteriaceae</taxon>
        <taxon>Microvirga</taxon>
    </lineage>
</organism>
<dbReference type="SUPFAM" id="SSF51395">
    <property type="entry name" value="FMN-linked oxidoreductases"/>
    <property type="match status" value="1"/>
</dbReference>
<dbReference type="InterPro" id="IPR004652">
    <property type="entry name" value="DusB-like"/>
</dbReference>
<keyword evidence="7" id="KW-0521">NADP</keyword>
<evidence type="ECO:0000256" key="12">
    <source>
        <dbReference type="PIRNR" id="PIRNR006621"/>
    </source>
</evidence>
<evidence type="ECO:0000256" key="4">
    <source>
        <dbReference type="ARBA" id="ARBA00022630"/>
    </source>
</evidence>